<feature type="compositionally biased region" description="Polar residues" evidence="1">
    <location>
        <begin position="60"/>
        <end position="69"/>
    </location>
</feature>
<dbReference type="Proteomes" id="UP001221898">
    <property type="component" value="Unassembled WGS sequence"/>
</dbReference>
<evidence type="ECO:0000313" key="3">
    <source>
        <dbReference type="Proteomes" id="UP001221898"/>
    </source>
</evidence>
<dbReference type="EMBL" id="JAINUG010000053">
    <property type="protein sequence ID" value="KAJ8404466.1"/>
    <property type="molecule type" value="Genomic_DNA"/>
</dbReference>
<sequence length="115" mass="12309">MSPQHLHLSVTTLNWAAPSPWHQLDVSLMPPRSLSSAAVSLPTASLLSSAVLANKKSNKQRSPYVSKNGNGADGWSEVEQRRNKEGHSTIVEPEPTGDVTGKRRCGGGEVLGVLR</sequence>
<protein>
    <submittedName>
        <fullName evidence="2">Uncharacterized protein</fullName>
    </submittedName>
</protein>
<dbReference type="AlphaFoldDB" id="A0AAD7SMY5"/>
<feature type="region of interest" description="Disordered" evidence="1">
    <location>
        <begin position="56"/>
        <end position="115"/>
    </location>
</feature>
<name>A0AAD7SMY5_9TELE</name>
<gene>
    <name evidence="2" type="ORF">AAFF_G00337330</name>
</gene>
<proteinExistence type="predicted"/>
<reference evidence="2" key="1">
    <citation type="journal article" date="2023" name="Science">
        <title>Genome structures resolve the early diversification of teleost fishes.</title>
        <authorList>
            <person name="Parey E."/>
            <person name="Louis A."/>
            <person name="Montfort J."/>
            <person name="Bouchez O."/>
            <person name="Roques C."/>
            <person name="Iampietro C."/>
            <person name="Lluch J."/>
            <person name="Castinel A."/>
            <person name="Donnadieu C."/>
            <person name="Desvignes T."/>
            <person name="Floi Bucao C."/>
            <person name="Jouanno E."/>
            <person name="Wen M."/>
            <person name="Mejri S."/>
            <person name="Dirks R."/>
            <person name="Jansen H."/>
            <person name="Henkel C."/>
            <person name="Chen W.J."/>
            <person name="Zahm M."/>
            <person name="Cabau C."/>
            <person name="Klopp C."/>
            <person name="Thompson A.W."/>
            <person name="Robinson-Rechavi M."/>
            <person name="Braasch I."/>
            <person name="Lecointre G."/>
            <person name="Bobe J."/>
            <person name="Postlethwait J.H."/>
            <person name="Berthelot C."/>
            <person name="Roest Crollius H."/>
            <person name="Guiguen Y."/>
        </authorList>
    </citation>
    <scope>NUCLEOTIDE SEQUENCE</scope>
    <source>
        <strain evidence="2">NC1722</strain>
    </source>
</reference>
<keyword evidence="3" id="KW-1185">Reference proteome</keyword>
<comment type="caution">
    <text evidence="2">The sequence shown here is derived from an EMBL/GenBank/DDBJ whole genome shotgun (WGS) entry which is preliminary data.</text>
</comment>
<accession>A0AAD7SMY5</accession>
<feature type="compositionally biased region" description="Basic and acidic residues" evidence="1">
    <location>
        <begin position="78"/>
        <end position="87"/>
    </location>
</feature>
<evidence type="ECO:0000256" key="1">
    <source>
        <dbReference type="SAM" id="MobiDB-lite"/>
    </source>
</evidence>
<organism evidence="2 3">
    <name type="scientific">Aldrovandia affinis</name>
    <dbReference type="NCBI Taxonomy" id="143900"/>
    <lineage>
        <taxon>Eukaryota</taxon>
        <taxon>Metazoa</taxon>
        <taxon>Chordata</taxon>
        <taxon>Craniata</taxon>
        <taxon>Vertebrata</taxon>
        <taxon>Euteleostomi</taxon>
        <taxon>Actinopterygii</taxon>
        <taxon>Neopterygii</taxon>
        <taxon>Teleostei</taxon>
        <taxon>Notacanthiformes</taxon>
        <taxon>Halosauridae</taxon>
        <taxon>Aldrovandia</taxon>
    </lineage>
</organism>
<evidence type="ECO:0000313" key="2">
    <source>
        <dbReference type="EMBL" id="KAJ8404466.1"/>
    </source>
</evidence>